<dbReference type="EC" id="2.4.1.305" evidence="3"/>
<dbReference type="RefSeq" id="WP_065678215.1">
    <property type="nucleotide sequence ID" value="NZ_AP025460.1"/>
</dbReference>
<dbReference type="GO" id="GO:0016758">
    <property type="term" value="F:hexosyltransferase activity"/>
    <property type="evidence" value="ECO:0007669"/>
    <property type="project" value="UniProtKB-ARBA"/>
</dbReference>
<proteinExistence type="predicted"/>
<evidence type="ECO:0000313" key="3">
    <source>
        <dbReference type="EMBL" id="SBS61192.1"/>
    </source>
</evidence>
<dbReference type="Gene3D" id="3.90.550.10">
    <property type="entry name" value="Spore Coat Polysaccharide Biosynthesis Protein SpsA, Chain A"/>
    <property type="match status" value="1"/>
</dbReference>
<keyword evidence="1" id="KW-0472">Membrane</keyword>
<dbReference type="SUPFAM" id="SSF53448">
    <property type="entry name" value="Nucleotide-diphospho-sugar transferases"/>
    <property type="match status" value="1"/>
</dbReference>
<sequence length="274" mass="31537">MISIIVPAYNASETILDTLVSVKNQDIYDAKVELIIINDGSSDDTEKLITQFICENKHMDITYIYKKNGGVSSSRNLGIRKAKYDWVAFIDSDDVWANNKLSEQIYIINNSGFNIDFIGCARNDEILSLYGKKITKLHKACYKELLIKMFPQTSTAMVKKSVLDRVGGYDETMTHSEDGDLWIRICFEYDFYYMPESLVVTGGEKHNFGESGLSANLLAMEKGVQYTLLKLFKSKIISGPFYFFLKFFCYIKYVRRLFISSYNRRMKAKSKGFF</sequence>
<feature type="transmembrane region" description="Helical" evidence="1">
    <location>
        <begin position="241"/>
        <end position="259"/>
    </location>
</feature>
<organism evidence="3 4">
    <name type="scientific">Vibrio atlanticus</name>
    <dbReference type="NCBI Taxonomy" id="693153"/>
    <lineage>
        <taxon>Bacteria</taxon>
        <taxon>Pseudomonadati</taxon>
        <taxon>Pseudomonadota</taxon>
        <taxon>Gammaproteobacteria</taxon>
        <taxon>Vibrionales</taxon>
        <taxon>Vibrionaceae</taxon>
        <taxon>Vibrio</taxon>
    </lineage>
</organism>
<dbReference type="InterPro" id="IPR001173">
    <property type="entry name" value="Glyco_trans_2-like"/>
</dbReference>
<keyword evidence="3" id="KW-0808">Transferase</keyword>
<keyword evidence="1" id="KW-1133">Transmembrane helix</keyword>
<evidence type="ECO:0000313" key="4">
    <source>
        <dbReference type="Proteomes" id="UP000092876"/>
    </source>
</evidence>
<dbReference type="Pfam" id="PF00535">
    <property type="entry name" value="Glycos_transf_2"/>
    <property type="match status" value="1"/>
</dbReference>
<name>A0A1C3IIC6_9VIBR</name>
<feature type="domain" description="Glycosyltransferase 2-like" evidence="2">
    <location>
        <begin position="3"/>
        <end position="147"/>
    </location>
</feature>
<reference evidence="4" key="1">
    <citation type="submission" date="2016-06" db="EMBL/GenBank/DDBJ databases">
        <authorList>
            <person name="Rodrigo-Torres Lidia"/>
            <person name="Arahal R.David."/>
        </authorList>
    </citation>
    <scope>NUCLEOTIDE SEQUENCE [LARGE SCALE GENOMIC DNA]</scope>
    <source>
        <strain evidence="4">CECT 7223</strain>
    </source>
</reference>
<dbReference type="EMBL" id="FLQP01000007">
    <property type="protein sequence ID" value="SBS61192.1"/>
    <property type="molecule type" value="Genomic_DNA"/>
</dbReference>
<keyword evidence="1" id="KW-0812">Transmembrane</keyword>
<dbReference type="GeneID" id="94231585"/>
<dbReference type="InterPro" id="IPR029044">
    <property type="entry name" value="Nucleotide-diphossugar_trans"/>
</dbReference>
<dbReference type="PANTHER" id="PTHR22916">
    <property type="entry name" value="GLYCOSYLTRANSFERASE"/>
    <property type="match status" value="1"/>
</dbReference>
<dbReference type="CDD" id="cd00761">
    <property type="entry name" value="Glyco_tranf_GTA_type"/>
    <property type="match status" value="1"/>
</dbReference>
<dbReference type="PANTHER" id="PTHR22916:SF3">
    <property type="entry name" value="UDP-GLCNAC:BETAGAL BETA-1,3-N-ACETYLGLUCOSAMINYLTRANSFERASE-LIKE PROTEIN 1"/>
    <property type="match status" value="1"/>
</dbReference>
<evidence type="ECO:0000256" key="1">
    <source>
        <dbReference type="SAM" id="Phobius"/>
    </source>
</evidence>
<dbReference type="Proteomes" id="UP000092876">
    <property type="component" value="Unassembled WGS sequence"/>
</dbReference>
<evidence type="ECO:0000259" key="2">
    <source>
        <dbReference type="Pfam" id="PF00535"/>
    </source>
</evidence>
<gene>
    <name evidence="3" type="primary">wfgD_1</name>
    <name evidence="3" type="ORF">VAT7223_00541</name>
</gene>
<keyword evidence="3" id="KW-0328">Glycosyltransferase</keyword>
<protein>
    <submittedName>
        <fullName evidence="3">UDP-Glc:alpha-D-GlcNAc-diphosphoundecaprenol beta-1,3-glucosyltransferase WfgD</fullName>
        <ecNumber evidence="3">2.4.1.305</ecNumber>
    </submittedName>
</protein>
<dbReference type="AlphaFoldDB" id="A0A1C3IIC6"/>
<accession>A0A1C3IIC6</accession>